<keyword evidence="1" id="KW-0472">Membrane</keyword>
<accession>A0A914YUK2</accession>
<reference evidence="3" key="1">
    <citation type="submission" date="2022-11" db="UniProtKB">
        <authorList>
            <consortium name="WormBaseParasite"/>
        </authorList>
    </citation>
    <scope>IDENTIFICATION</scope>
</reference>
<name>A0A914YUK2_9BILA</name>
<dbReference type="AlphaFoldDB" id="A0A914YUK2"/>
<dbReference type="Proteomes" id="UP000887577">
    <property type="component" value="Unplaced"/>
</dbReference>
<protein>
    <submittedName>
        <fullName evidence="3">Uncharacterized protein</fullName>
    </submittedName>
</protein>
<proteinExistence type="predicted"/>
<evidence type="ECO:0000313" key="2">
    <source>
        <dbReference type="Proteomes" id="UP000887577"/>
    </source>
</evidence>
<keyword evidence="1" id="KW-1133">Transmembrane helix</keyword>
<keyword evidence="1" id="KW-0812">Transmembrane</keyword>
<organism evidence="2 3">
    <name type="scientific">Panagrolaimus superbus</name>
    <dbReference type="NCBI Taxonomy" id="310955"/>
    <lineage>
        <taxon>Eukaryota</taxon>
        <taxon>Metazoa</taxon>
        <taxon>Ecdysozoa</taxon>
        <taxon>Nematoda</taxon>
        <taxon>Chromadorea</taxon>
        <taxon>Rhabditida</taxon>
        <taxon>Tylenchina</taxon>
        <taxon>Panagrolaimomorpha</taxon>
        <taxon>Panagrolaimoidea</taxon>
        <taxon>Panagrolaimidae</taxon>
        <taxon>Panagrolaimus</taxon>
    </lineage>
</organism>
<keyword evidence="2" id="KW-1185">Reference proteome</keyword>
<dbReference type="WBParaSite" id="PSU_v2.g3664.t1">
    <property type="protein sequence ID" value="PSU_v2.g3664.t1"/>
    <property type="gene ID" value="PSU_v2.g3664"/>
</dbReference>
<sequence length="393" mass="45282">MELIVSGSFKCQVFLELYMKLEDIKLIDKGRLELNETFVGQNASFWWKSKNDAMLPSGIFFDSFNNVQINILNSSKTVPYFLRIGSFQPLPSMKFKFDESCNGAEFELFINLQNTPDCQIRIHQVKEGFKFSTKSSSSDEFIKDPSLSPTLIMGKNGIYVKIASLLTIKSYPICNVSTPDVPADQFVIQISRIHKIACKKAEVTILKEDVANGIEILIDRSKIPLPTPAGILNSTVVSATAFLSAKAALEWWWFVAGGILLFLILCVALPILIICIYRRKKKQPTKKRFGKFPKVLSVMKFPFNQKNLKIKQKQRIVQLRKNPSQKVFKWKIKNQNKLKRKMPRIKKKMEQKKILQRIKNLSNNLLLQENEQKFVIHFEKDVDTKKNLLLMKK</sequence>
<evidence type="ECO:0000313" key="3">
    <source>
        <dbReference type="WBParaSite" id="PSU_v2.g3664.t1"/>
    </source>
</evidence>
<evidence type="ECO:0000256" key="1">
    <source>
        <dbReference type="SAM" id="Phobius"/>
    </source>
</evidence>
<feature type="transmembrane region" description="Helical" evidence="1">
    <location>
        <begin position="251"/>
        <end position="277"/>
    </location>
</feature>